<keyword evidence="9" id="KW-1185">Reference proteome</keyword>
<dbReference type="EMBL" id="FOFG01000010">
    <property type="protein sequence ID" value="SER02198.1"/>
    <property type="molecule type" value="Genomic_DNA"/>
</dbReference>
<dbReference type="GO" id="GO:0005524">
    <property type="term" value="F:ATP binding"/>
    <property type="evidence" value="ECO:0007669"/>
    <property type="project" value="UniProtKB-KW"/>
</dbReference>
<dbReference type="GO" id="GO:0016887">
    <property type="term" value="F:ATP hydrolysis activity"/>
    <property type="evidence" value="ECO:0007669"/>
    <property type="project" value="InterPro"/>
</dbReference>
<gene>
    <name evidence="8" type="ORF">SAMN05216548_11076</name>
</gene>
<evidence type="ECO:0000313" key="8">
    <source>
        <dbReference type="EMBL" id="SER02198.1"/>
    </source>
</evidence>
<organism evidence="8 9">
    <name type="scientific">Faunimonas pinastri</name>
    <dbReference type="NCBI Taxonomy" id="1855383"/>
    <lineage>
        <taxon>Bacteria</taxon>
        <taxon>Pseudomonadati</taxon>
        <taxon>Pseudomonadota</taxon>
        <taxon>Alphaproteobacteria</taxon>
        <taxon>Hyphomicrobiales</taxon>
        <taxon>Afifellaceae</taxon>
        <taxon>Faunimonas</taxon>
    </lineage>
</organism>
<dbReference type="OrthoDB" id="9802264at2"/>
<dbReference type="InterPro" id="IPR017871">
    <property type="entry name" value="ABC_transporter-like_CS"/>
</dbReference>
<keyword evidence="3" id="KW-0547">Nucleotide-binding</keyword>
<keyword evidence="5" id="KW-1278">Translocase</keyword>
<dbReference type="RefSeq" id="WP_092497627.1">
    <property type="nucleotide sequence ID" value="NZ_FOFG01000010.1"/>
</dbReference>
<dbReference type="InterPro" id="IPR050093">
    <property type="entry name" value="ABC_SmlMolc_Importer"/>
</dbReference>
<sequence>MEIRISNIRKQFELYPALHQVSLDIRSGELIALLGPSGSGKTTLLRLIAGLEIPTSGSIFFGDEDASRKSVQERNVGFVFQNYALFRHMTVAQNIGFGLRVRPRGQRPARTEIRRRAEEMLELVQLPGLGSRFPSQLSGGQRQRVALARALAIEPRVLLLDEPFGALDARVRKDLRKGLRDLHDRTGHTTVFVTHDQEEALELADRVVVMSQGRIDQVGTPDDIYEAPNSASVFSFIGESVELPVTVGNDTVLLEGRSLSLPTGDAAKGPARLFVRPHDFEIVPDGPDTIAGTVVAQRPQGGLRRVEMAIGGGNGRRIEINVPRDFDEPLTGEIRVRPKRFRLFPAEAATS</sequence>
<dbReference type="SUPFAM" id="SSF50331">
    <property type="entry name" value="MOP-like"/>
    <property type="match status" value="1"/>
</dbReference>
<keyword evidence="6" id="KW-0764">Sulfate transport</keyword>
<evidence type="ECO:0000256" key="6">
    <source>
        <dbReference type="ARBA" id="ARBA00023032"/>
    </source>
</evidence>
<evidence type="ECO:0000256" key="1">
    <source>
        <dbReference type="ARBA" id="ARBA00005417"/>
    </source>
</evidence>
<dbReference type="InterPro" id="IPR008995">
    <property type="entry name" value="Mo/tungstate-bd_C_term_dom"/>
</dbReference>
<keyword evidence="4 8" id="KW-0067">ATP-binding</keyword>
<dbReference type="PANTHER" id="PTHR42781">
    <property type="entry name" value="SPERMIDINE/PUTRESCINE IMPORT ATP-BINDING PROTEIN POTA"/>
    <property type="match status" value="1"/>
</dbReference>
<dbReference type="CDD" id="cd03296">
    <property type="entry name" value="ABC_CysA_sulfate_importer"/>
    <property type="match status" value="1"/>
</dbReference>
<proteinExistence type="inferred from homology"/>
<evidence type="ECO:0000259" key="7">
    <source>
        <dbReference type="PROSITE" id="PS50893"/>
    </source>
</evidence>
<dbReference type="InterPro" id="IPR027417">
    <property type="entry name" value="P-loop_NTPase"/>
</dbReference>
<evidence type="ECO:0000256" key="4">
    <source>
        <dbReference type="ARBA" id="ARBA00022840"/>
    </source>
</evidence>
<dbReference type="AlphaFoldDB" id="A0A1H9KSZ6"/>
<evidence type="ECO:0000256" key="2">
    <source>
        <dbReference type="ARBA" id="ARBA00022448"/>
    </source>
</evidence>
<reference evidence="8 9" key="1">
    <citation type="submission" date="2016-10" db="EMBL/GenBank/DDBJ databases">
        <authorList>
            <person name="de Groot N.N."/>
        </authorList>
    </citation>
    <scope>NUCLEOTIDE SEQUENCE [LARGE SCALE GENOMIC DNA]</scope>
    <source>
        <strain evidence="8 9">A52C2</strain>
    </source>
</reference>
<dbReference type="GO" id="GO:0043190">
    <property type="term" value="C:ATP-binding cassette (ABC) transporter complex"/>
    <property type="evidence" value="ECO:0007669"/>
    <property type="project" value="InterPro"/>
</dbReference>
<evidence type="ECO:0000256" key="3">
    <source>
        <dbReference type="ARBA" id="ARBA00022741"/>
    </source>
</evidence>
<dbReference type="NCBIfam" id="TIGR00968">
    <property type="entry name" value="3a0106s01"/>
    <property type="match status" value="1"/>
</dbReference>
<dbReference type="PANTHER" id="PTHR42781:SF4">
    <property type="entry name" value="SPERMIDINE_PUTRESCINE IMPORT ATP-BINDING PROTEIN POTA"/>
    <property type="match status" value="1"/>
</dbReference>
<accession>A0A1H9KSZ6</accession>
<dbReference type="InterPro" id="IPR005666">
    <property type="entry name" value="Sulph_transpt1"/>
</dbReference>
<dbReference type="Proteomes" id="UP000199647">
    <property type="component" value="Unassembled WGS sequence"/>
</dbReference>
<dbReference type="PROSITE" id="PS50893">
    <property type="entry name" value="ABC_TRANSPORTER_2"/>
    <property type="match status" value="1"/>
</dbReference>
<dbReference type="Gene3D" id="3.40.50.300">
    <property type="entry name" value="P-loop containing nucleotide triphosphate hydrolases"/>
    <property type="match status" value="1"/>
</dbReference>
<dbReference type="STRING" id="1855383.SAMN05216548_11076"/>
<evidence type="ECO:0000256" key="5">
    <source>
        <dbReference type="ARBA" id="ARBA00022967"/>
    </source>
</evidence>
<feature type="domain" description="ABC transporter" evidence="7">
    <location>
        <begin position="3"/>
        <end position="237"/>
    </location>
</feature>
<name>A0A1H9KSZ6_9HYPH</name>
<dbReference type="InterPro" id="IPR003439">
    <property type="entry name" value="ABC_transporter-like_ATP-bd"/>
</dbReference>
<dbReference type="InterPro" id="IPR003593">
    <property type="entry name" value="AAA+_ATPase"/>
</dbReference>
<dbReference type="PROSITE" id="PS00211">
    <property type="entry name" value="ABC_TRANSPORTER_1"/>
    <property type="match status" value="1"/>
</dbReference>
<dbReference type="SUPFAM" id="SSF52540">
    <property type="entry name" value="P-loop containing nucleoside triphosphate hydrolases"/>
    <property type="match status" value="1"/>
</dbReference>
<dbReference type="SMART" id="SM00382">
    <property type="entry name" value="AAA"/>
    <property type="match status" value="1"/>
</dbReference>
<dbReference type="GO" id="GO:0015419">
    <property type="term" value="F:ABC-type sulfate transporter activity"/>
    <property type="evidence" value="ECO:0007669"/>
    <property type="project" value="InterPro"/>
</dbReference>
<protein>
    <submittedName>
        <fullName evidence="8">Sulfate transport system ATP-binding protein</fullName>
    </submittedName>
</protein>
<keyword evidence="2" id="KW-0813">Transport</keyword>
<dbReference type="Pfam" id="PF00005">
    <property type="entry name" value="ABC_tran"/>
    <property type="match status" value="1"/>
</dbReference>
<comment type="similarity">
    <text evidence="1">Belongs to the ABC transporter superfamily.</text>
</comment>
<dbReference type="FunFam" id="3.40.50.300:FF:000425">
    <property type="entry name" value="Probable ABC transporter, ATP-binding subunit"/>
    <property type="match status" value="1"/>
</dbReference>
<dbReference type="GO" id="GO:0015697">
    <property type="term" value="P:quaternary ammonium group transport"/>
    <property type="evidence" value="ECO:0007669"/>
    <property type="project" value="UniProtKB-ARBA"/>
</dbReference>
<evidence type="ECO:0000313" key="9">
    <source>
        <dbReference type="Proteomes" id="UP000199647"/>
    </source>
</evidence>